<keyword evidence="6" id="KW-1185">Reference proteome</keyword>
<dbReference type="Pfam" id="PF00245">
    <property type="entry name" value="Alk_phosphatase"/>
    <property type="match status" value="1"/>
</dbReference>
<feature type="binding site" evidence="3">
    <location>
        <position position="25"/>
    </location>
    <ligand>
        <name>Zn(2+)</name>
        <dbReference type="ChEBI" id="CHEBI:29105"/>
        <label>2</label>
    </ligand>
</feature>
<keyword evidence="3" id="KW-0862">Zinc</keyword>
<dbReference type="Proteomes" id="UP000317371">
    <property type="component" value="Unassembled WGS sequence"/>
</dbReference>
<proteinExistence type="predicted"/>
<evidence type="ECO:0000313" key="5">
    <source>
        <dbReference type="EMBL" id="TQE97777.1"/>
    </source>
</evidence>
<dbReference type="EMBL" id="VIGC01000002">
    <property type="protein sequence ID" value="TQE97777.1"/>
    <property type="molecule type" value="Genomic_DNA"/>
</dbReference>
<organism evidence="5 6">
    <name type="scientific">Litorilinea aerophila</name>
    <dbReference type="NCBI Taxonomy" id="1204385"/>
    <lineage>
        <taxon>Bacteria</taxon>
        <taxon>Bacillati</taxon>
        <taxon>Chloroflexota</taxon>
        <taxon>Caldilineae</taxon>
        <taxon>Caldilineales</taxon>
        <taxon>Caldilineaceae</taxon>
        <taxon>Litorilinea</taxon>
    </lineage>
</organism>
<dbReference type="PANTHER" id="PTHR11596">
    <property type="entry name" value="ALKALINE PHOSPHATASE"/>
    <property type="match status" value="1"/>
</dbReference>
<feature type="region of interest" description="Disordered" evidence="4">
    <location>
        <begin position="89"/>
        <end position="108"/>
    </location>
</feature>
<accession>A0A540VLY7</accession>
<feature type="binding site" evidence="3">
    <location>
        <position position="25"/>
    </location>
    <ligand>
        <name>Mg(2+)</name>
        <dbReference type="ChEBI" id="CHEBI:18420"/>
    </ligand>
</feature>
<evidence type="ECO:0000256" key="1">
    <source>
        <dbReference type="ARBA" id="ARBA00022553"/>
    </source>
</evidence>
<keyword evidence="1" id="KW-0597">Phosphoprotein</keyword>
<feature type="binding site" evidence="3">
    <location>
        <position position="335"/>
    </location>
    <ligand>
        <name>Mg(2+)</name>
        <dbReference type="ChEBI" id="CHEBI:18420"/>
    </ligand>
</feature>
<dbReference type="OrthoDB" id="9794455at2"/>
<dbReference type="FunCoup" id="A0A540VLY7">
    <property type="interactions" value="162"/>
</dbReference>
<name>A0A540VLY7_9CHLR</name>
<reference evidence="5 6" key="1">
    <citation type="submission" date="2019-06" db="EMBL/GenBank/DDBJ databases">
        <title>Genome sequence of Litorilinea aerophila BAA-2444.</title>
        <authorList>
            <person name="Maclea K.S."/>
            <person name="Maurais E.G."/>
            <person name="Iannazzi L.C."/>
        </authorList>
    </citation>
    <scope>NUCLEOTIDE SEQUENCE [LARGE SCALE GENOMIC DNA]</scope>
    <source>
        <strain evidence="5 6">ATCC BAA-2444</strain>
    </source>
</reference>
<dbReference type="PANTHER" id="PTHR11596:SF5">
    <property type="entry name" value="ALKALINE PHOSPHATASE"/>
    <property type="match status" value="1"/>
</dbReference>
<evidence type="ECO:0000313" key="6">
    <source>
        <dbReference type="Proteomes" id="UP000317371"/>
    </source>
</evidence>
<feature type="binding site" evidence="3">
    <location>
        <position position="382"/>
    </location>
    <ligand>
        <name>Zn(2+)</name>
        <dbReference type="ChEBI" id="CHEBI:29105"/>
        <label>2</label>
    </ligand>
</feature>
<dbReference type="GO" id="GO:0004035">
    <property type="term" value="F:alkaline phosphatase activity"/>
    <property type="evidence" value="ECO:0007669"/>
    <property type="project" value="TreeGrafter"/>
</dbReference>
<dbReference type="InterPro" id="IPR017850">
    <property type="entry name" value="Alkaline_phosphatase_core_sf"/>
</dbReference>
<evidence type="ECO:0000256" key="4">
    <source>
        <dbReference type="SAM" id="MobiDB-lite"/>
    </source>
</evidence>
<dbReference type="GO" id="GO:0046872">
    <property type="term" value="F:metal ion binding"/>
    <property type="evidence" value="ECO:0007669"/>
    <property type="project" value="UniProtKB-KW"/>
</dbReference>
<dbReference type="Gene3D" id="3.40.720.10">
    <property type="entry name" value="Alkaline Phosphatase, subunit A"/>
    <property type="match status" value="1"/>
</dbReference>
<feature type="active site" description="Phosphoserine intermediate" evidence="2">
    <location>
        <position position="69"/>
    </location>
</feature>
<dbReference type="SMART" id="SM00098">
    <property type="entry name" value="alkPPc"/>
    <property type="match status" value="1"/>
</dbReference>
<evidence type="ECO:0000256" key="3">
    <source>
        <dbReference type="PIRSR" id="PIRSR601952-2"/>
    </source>
</evidence>
<dbReference type="InterPro" id="IPR001952">
    <property type="entry name" value="Alkaline_phosphatase"/>
</dbReference>
<keyword evidence="3" id="KW-0479">Metal-binding</keyword>
<comment type="cofactor">
    <cofactor evidence="3">
        <name>Zn(2+)</name>
        <dbReference type="ChEBI" id="CHEBI:29105"/>
    </cofactor>
    <text evidence="3">Binds 2 Zn(2+) ions.</text>
</comment>
<gene>
    <name evidence="5" type="ORF">FKZ61_02185</name>
</gene>
<comment type="cofactor">
    <cofactor evidence="3">
        <name>Mg(2+)</name>
        <dbReference type="ChEBI" id="CHEBI:18420"/>
    </cofactor>
    <text evidence="3">Binds 1 Mg(2+) ion.</text>
</comment>
<dbReference type="AlphaFoldDB" id="A0A540VLY7"/>
<protein>
    <submittedName>
        <fullName evidence="5">Alkaline phosphatase</fullName>
    </submittedName>
</protein>
<keyword evidence="3" id="KW-0460">Magnesium</keyword>
<feature type="binding site" evidence="3">
    <location>
        <position position="340"/>
    </location>
    <ligand>
        <name>Zn(2+)</name>
        <dbReference type="ChEBI" id="CHEBI:29105"/>
        <label>2</label>
    </ligand>
</feature>
<sequence>MAVSVAPVKSQEEIQTGNVIFFHPDGSGLNHWNAARMYWYGPDGALHWDGLPEMAVYRGHMSDRLVGTSNGGATVHAFGYKVLGPGSFGQDGGIDPDEPGSDGRPIQALSGYPGSLLREAAAAGMPIGIVNDGDLPEPGTGAFLAEVGDRNLSNEIARQFLDGRPGFEGEPLPKVMLGGGEAFFLPADAPACDDEITLECYVHVDQVNGRGPARDDGRNLLQEAAELGYEVIRTRAEFDALWGRIQAEPDYAPMVLGLFARDDIFNDTTEERLIARGLVDDAMADTKEGRLIIWGSRPDTPGYNPPTPAEMTQMALELLRRHSEAAGQPFFLVTEVESTDNLANNANAIGTLRALKAADDAIGVIRQFIAENPNTLLLTAADSDAGGLQVFSPAPVDGSGLVTTSGGNPTGIGLDQGFPLDGVEGQHTAPFVAAPDAFGNELDFAIGWSGTNDVAGAILSRAEGLNAELLRTHFSGQFDSTDVYRLMYATLFGELLPPAYGQQAPDRGE</sequence>
<dbReference type="SUPFAM" id="SSF53649">
    <property type="entry name" value="Alkaline phosphatase-like"/>
    <property type="match status" value="1"/>
</dbReference>
<evidence type="ECO:0000256" key="2">
    <source>
        <dbReference type="PIRSR" id="PIRSR601952-1"/>
    </source>
</evidence>
<comment type="caution">
    <text evidence="5">The sequence shown here is derived from an EMBL/GenBank/DDBJ whole genome shotgun (WGS) entry which is preliminary data.</text>
</comment>
<dbReference type="InParanoid" id="A0A540VLY7"/>